<sequence length="687" mass="81018">MPENRENLPKHYNPEEIEKKWREYWLIEKLYHVENPRKEKKFSMVQPPPNVTGSLHLGHAWNITIQDIVARYKRMEGYDVVWVPGFDHAGIATQYVVEKQLKQEGKTRFDLGREGMLKKIWEWVPISRNSIKTQLQFLGGSVDWERERFTMDEGFSRAVREVFHRLYEDGLIYRGRYIVNWCPKDLTALSDLEVEHEEEKGKLWYIRYPVVDESGQETGEYLTVATTRPETLLGDTAVAVHPEDPRYKHLVGKKLKLPLVEWKRYDLEGKEVDNLIPVIADKAVKMDFGTGAVKVTPAHDPNDFEIGKRHNLPMVAVMDETAHMNKNAGEFQGLERFEARQKVVEKLKELRLLEKEEEIVHSVGHCYRCKTVVEPMVSLQWFVKTSDDRIRKPATEVVEKEVIRFVPDFWKKHYLHWMDNLRDWCISRQIWWGHRIPVWYCQKCGSENVYSERSFRDYLEKLIFNMYANQKIGQIFSSDEVISYLKSPNFVHPELSNAQFYEKFVFLQPLEFLKDEKLLRELVDKTFVRIPLLKRIGKEIVGFVPHAVYMLYYNNLVGEEFSAEELYRAYKEKGDLLTYVYEKVLNGIKRQEVFESVKTLKEWLEAHTTAGGCKNNRIFFQKVSDRYAAIPDLVEEVKYLVPLKCRKCGSSHLRWEEDVLDTWFSSALWPFGVFGFPEVSVETERKG</sequence>
<feature type="domain" description="Aminoacyl-tRNA synthetase class Ia" evidence="14">
    <location>
        <begin position="641"/>
        <end position="680"/>
    </location>
</feature>
<dbReference type="GO" id="GO:0004832">
    <property type="term" value="F:valine-tRNA ligase activity"/>
    <property type="evidence" value="ECO:0007669"/>
    <property type="project" value="UniProtKB-UniRule"/>
</dbReference>
<dbReference type="EMBL" id="DQVE01000022">
    <property type="protein sequence ID" value="HIP98172.1"/>
    <property type="molecule type" value="Genomic_DNA"/>
</dbReference>
<reference evidence="15" key="1">
    <citation type="journal article" date="2020" name="ISME J.">
        <title>Gammaproteobacteria mediating utilization of methyl-, sulfur- and petroleum organic compounds in deep ocean hydrothermal plumes.</title>
        <authorList>
            <person name="Zhou Z."/>
            <person name="Liu Y."/>
            <person name="Pan J."/>
            <person name="Cron B.R."/>
            <person name="Toner B.M."/>
            <person name="Anantharaman K."/>
            <person name="Breier J.A."/>
            <person name="Dick G.J."/>
            <person name="Li M."/>
        </authorList>
    </citation>
    <scope>NUCLEOTIDE SEQUENCE</scope>
    <source>
        <strain evidence="15">SZUA-1501</strain>
    </source>
</reference>
<keyword evidence="8 13" id="KW-0648">Protein biosynthesis</keyword>
<dbReference type="EC" id="6.1.1.9" evidence="3 12"/>
<proteinExistence type="inferred from homology"/>
<accession>A0A9D0YP62</accession>
<keyword evidence="5 13" id="KW-0436">Ligase</keyword>
<comment type="caution">
    <text evidence="15">The sequence shown here is derived from an EMBL/GenBank/DDBJ whole genome shotgun (WGS) entry which is preliminary data.</text>
</comment>
<dbReference type="GO" id="GO:0006438">
    <property type="term" value="P:valyl-tRNA aminoacylation"/>
    <property type="evidence" value="ECO:0007669"/>
    <property type="project" value="UniProtKB-UniRule"/>
</dbReference>
<dbReference type="FunFam" id="3.40.50.620:FF:000032">
    <property type="entry name" value="Valine--tRNA ligase"/>
    <property type="match status" value="1"/>
</dbReference>
<dbReference type="Pfam" id="PF00133">
    <property type="entry name" value="tRNA-synt_1"/>
    <property type="match status" value="2"/>
</dbReference>
<dbReference type="Gene3D" id="3.90.740.10">
    <property type="entry name" value="Valyl/Leucyl/Isoleucyl-tRNA synthetase, editing domain"/>
    <property type="match status" value="1"/>
</dbReference>
<dbReference type="GO" id="GO:0005524">
    <property type="term" value="F:ATP binding"/>
    <property type="evidence" value="ECO:0007669"/>
    <property type="project" value="UniProtKB-KW"/>
</dbReference>
<organism evidence="15 16">
    <name type="scientific">Aquifex aeolicus</name>
    <dbReference type="NCBI Taxonomy" id="63363"/>
    <lineage>
        <taxon>Bacteria</taxon>
        <taxon>Pseudomonadati</taxon>
        <taxon>Aquificota</taxon>
        <taxon>Aquificia</taxon>
        <taxon>Aquificales</taxon>
        <taxon>Aquificaceae</taxon>
        <taxon>Aquifex</taxon>
    </lineage>
</organism>
<evidence type="ECO:0000256" key="7">
    <source>
        <dbReference type="ARBA" id="ARBA00022840"/>
    </source>
</evidence>
<dbReference type="InterPro" id="IPR009008">
    <property type="entry name" value="Val/Leu/Ile-tRNA-synth_edit"/>
</dbReference>
<feature type="domain" description="Aminoacyl-tRNA synthetase class Ia" evidence="14">
    <location>
        <begin position="21"/>
        <end position="459"/>
    </location>
</feature>
<evidence type="ECO:0000256" key="13">
    <source>
        <dbReference type="RuleBase" id="RU363035"/>
    </source>
</evidence>
<evidence type="ECO:0000256" key="1">
    <source>
        <dbReference type="ARBA" id="ARBA00004496"/>
    </source>
</evidence>
<keyword evidence="9" id="KW-0175">Coiled coil</keyword>
<dbReference type="SUPFAM" id="SSF52374">
    <property type="entry name" value="Nucleotidylyl transferase"/>
    <property type="match status" value="1"/>
</dbReference>
<gene>
    <name evidence="15" type="primary">valS</name>
    <name evidence="15" type="ORF">EYH37_02240</name>
</gene>
<evidence type="ECO:0000313" key="16">
    <source>
        <dbReference type="Proteomes" id="UP000606463"/>
    </source>
</evidence>
<comment type="catalytic activity">
    <reaction evidence="11">
        <text>tRNA(Val) + L-valine + ATP = L-valyl-tRNA(Val) + AMP + diphosphate</text>
        <dbReference type="Rhea" id="RHEA:10704"/>
        <dbReference type="Rhea" id="RHEA-COMP:9672"/>
        <dbReference type="Rhea" id="RHEA-COMP:9708"/>
        <dbReference type="ChEBI" id="CHEBI:30616"/>
        <dbReference type="ChEBI" id="CHEBI:33019"/>
        <dbReference type="ChEBI" id="CHEBI:57762"/>
        <dbReference type="ChEBI" id="CHEBI:78442"/>
        <dbReference type="ChEBI" id="CHEBI:78537"/>
        <dbReference type="ChEBI" id="CHEBI:456215"/>
        <dbReference type="EC" id="6.1.1.9"/>
    </reaction>
</comment>
<keyword evidence="6 13" id="KW-0547">Nucleotide-binding</keyword>
<comment type="subunit">
    <text evidence="2">Monomer.</text>
</comment>
<dbReference type="Gene3D" id="3.40.50.620">
    <property type="entry name" value="HUPs"/>
    <property type="match status" value="3"/>
</dbReference>
<evidence type="ECO:0000256" key="3">
    <source>
        <dbReference type="ARBA" id="ARBA00013169"/>
    </source>
</evidence>
<dbReference type="NCBIfam" id="TIGR00422">
    <property type="entry name" value="valS"/>
    <property type="match status" value="1"/>
</dbReference>
<keyword evidence="7 13" id="KW-0067">ATP-binding</keyword>
<dbReference type="Proteomes" id="UP000606463">
    <property type="component" value="Unassembled WGS sequence"/>
</dbReference>
<dbReference type="InterPro" id="IPR014729">
    <property type="entry name" value="Rossmann-like_a/b/a_fold"/>
</dbReference>
<dbReference type="AlphaFoldDB" id="A0A9D0YP62"/>
<protein>
    <recommendedName>
        <fullName evidence="3 12">Valine--tRNA ligase</fullName>
        <ecNumber evidence="3 12">6.1.1.9</ecNumber>
    </recommendedName>
</protein>
<evidence type="ECO:0000256" key="4">
    <source>
        <dbReference type="ARBA" id="ARBA00022490"/>
    </source>
</evidence>
<comment type="similarity">
    <text evidence="13">Belongs to the class-I aminoacyl-tRNA synthetase family.</text>
</comment>
<evidence type="ECO:0000256" key="12">
    <source>
        <dbReference type="NCBIfam" id="TIGR00422"/>
    </source>
</evidence>
<dbReference type="InterPro" id="IPR002300">
    <property type="entry name" value="aa-tRNA-synth_Ia"/>
</dbReference>
<dbReference type="SUPFAM" id="SSF50677">
    <property type="entry name" value="ValRS/IleRS/LeuRS editing domain"/>
    <property type="match status" value="1"/>
</dbReference>
<dbReference type="PANTHER" id="PTHR11946:SF93">
    <property type="entry name" value="VALINE--TRNA LIGASE, CHLOROPLASTIC_MITOCHONDRIAL 2"/>
    <property type="match status" value="1"/>
</dbReference>
<dbReference type="PRINTS" id="PR00986">
    <property type="entry name" value="TRNASYNTHVAL"/>
</dbReference>
<evidence type="ECO:0000256" key="8">
    <source>
        <dbReference type="ARBA" id="ARBA00022917"/>
    </source>
</evidence>
<evidence type="ECO:0000313" key="15">
    <source>
        <dbReference type="EMBL" id="HIP98172.1"/>
    </source>
</evidence>
<dbReference type="PROSITE" id="PS00178">
    <property type="entry name" value="AA_TRNA_LIGASE_I"/>
    <property type="match status" value="1"/>
</dbReference>
<evidence type="ECO:0000256" key="6">
    <source>
        <dbReference type="ARBA" id="ARBA00022741"/>
    </source>
</evidence>
<evidence type="ECO:0000256" key="9">
    <source>
        <dbReference type="ARBA" id="ARBA00023054"/>
    </source>
</evidence>
<evidence type="ECO:0000256" key="10">
    <source>
        <dbReference type="ARBA" id="ARBA00023146"/>
    </source>
</evidence>
<dbReference type="InterPro" id="IPR001412">
    <property type="entry name" value="aa-tRNA-synth_I_CS"/>
</dbReference>
<keyword evidence="10 13" id="KW-0030">Aminoacyl-tRNA synthetase</keyword>
<keyword evidence="4" id="KW-0963">Cytoplasm</keyword>
<evidence type="ECO:0000256" key="2">
    <source>
        <dbReference type="ARBA" id="ARBA00011245"/>
    </source>
</evidence>
<dbReference type="GO" id="GO:0002161">
    <property type="term" value="F:aminoacyl-tRNA deacylase activity"/>
    <property type="evidence" value="ECO:0007669"/>
    <property type="project" value="InterPro"/>
</dbReference>
<evidence type="ECO:0000256" key="11">
    <source>
        <dbReference type="ARBA" id="ARBA00047552"/>
    </source>
</evidence>
<dbReference type="InterPro" id="IPR002303">
    <property type="entry name" value="Valyl-tRNA_ligase"/>
</dbReference>
<name>A0A9D0YP62_AQUAO</name>
<dbReference type="PANTHER" id="PTHR11946">
    <property type="entry name" value="VALYL-TRNA SYNTHETASES"/>
    <property type="match status" value="1"/>
</dbReference>
<evidence type="ECO:0000259" key="14">
    <source>
        <dbReference type="Pfam" id="PF00133"/>
    </source>
</evidence>
<dbReference type="FunFam" id="3.90.740.10:FF:000005">
    <property type="entry name" value="Valine--tRNA ligase, mitochondrial"/>
    <property type="match status" value="1"/>
</dbReference>
<dbReference type="GO" id="GO:0005829">
    <property type="term" value="C:cytosol"/>
    <property type="evidence" value="ECO:0007669"/>
    <property type="project" value="TreeGrafter"/>
</dbReference>
<evidence type="ECO:0000256" key="5">
    <source>
        <dbReference type="ARBA" id="ARBA00022598"/>
    </source>
</evidence>
<comment type="subcellular location">
    <subcellularLocation>
        <location evidence="1">Cytoplasm</location>
    </subcellularLocation>
</comment>